<dbReference type="AlphaFoldDB" id="A0AAU9SUB5"/>
<gene>
    <name evidence="2" type="ORF">TAV2_LOCUS19050</name>
</gene>
<dbReference type="InterPro" id="IPR053781">
    <property type="entry name" value="F-box_AtFBL13-like"/>
</dbReference>
<dbReference type="InterPro" id="IPR032675">
    <property type="entry name" value="LRR_dom_sf"/>
</dbReference>
<accession>A0AAU9SUB5</accession>
<evidence type="ECO:0000313" key="3">
    <source>
        <dbReference type="Proteomes" id="UP000836841"/>
    </source>
</evidence>
<dbReference type="SUPFAM" id="SSF52047">
    <property type="entry name" value="RNI-like"/>
    <property type="match status" value="1"/>
</dbReference>
<dbReference type="SMART" id="SM00579">
    <property type="entry name" value="FBD"/>
    <property type="match status" value="1"/>
</dbReference>
<dbReference type="PANTHER" id="PTHR31900">
    <property type="entry name" value="F-BOX/RNI SUPERFAMILY PROTEIN-RELATED"/>
    <property type="match status" value="1"/>
</dbReference>
<dbReference type="InterPro" id="IPR055411">
    <property type="entry name" value="LRR_FXL15/At3g58940/PEG3-like"/>
</dbReference>
<reference evidence="2 3" key="1">
    <citation type="submission" date="2022-03" db="EMBL/GenBank/DDBJ databases">
        <authorList>
            <person name="Nunn A."/>
            <person name="Chopra R."/>
            <person name="Nunn A."/>
            <person name="Contreras Garrido A."/>
        </authorList>
    </citation>
    <scope>NUCLEOTIDE SEQUENCE [LARGE SCALE GENOMIC DNA]</scope>
</reference>
<dbReference type="Pfam" id="PF24758">
    <property type="entry name" value="LRR_At5g56370"/>
    <property type="match status" value="1"/>
</dbReference>
<dbReference type="SUPFAM" id="SSF81383">
    <property type="entry name" value="F-box domain"/>
    <property type="match status" value="1"/>
</dbReference>
<feature type="domain" description="FBD" evidence="1">
    <location>
        <begin position="354"/>
        <end position="418"/>
    </location>
</feature>
<dbReference type="Proteomes" id="UP000836841">
    <property type="component" value="Chromosome 6"/>
</dbReference>
<dbReference type="InterPro" id="IPR050232">
    <property type="entry name" value="FBL13/AtMIF1-like"/>
</dbReference>
<dbReference type="InterPro" id="IPR006566">
    <property type="entry name" value="FBD"/>
</dbReference>
<evidence type="ECO:0000313" key="2">
    <source>
        <dbReference type="EMBL" id="CAH2070251.1"/>
    </source>
</evidence>
<dbReference type="InterPro" id="IPR036047">
    <property type="entry name" value="F-box-like_dom_sf"/>
</dbReference>
<protein>
    <recommendedName>
        <fullName evidence="1">FBD domain-containing protein</fullName>
    </recommendedName>
</protein>
<name>A0AAU9SUB5_THLAR</name>
<keyword evidence="3" id="KW-1185">Reference proteome</keyword>
<sequence>MDRISELSDELLVKILSVVPTKVAVSTSILSKRWEFLWMWVPKLEYNDVNDITDTNGSESSLQRYRDFINKNLPLHRAPIIESLCLRFRSASFRPEDINLWVGIAVSRCVRELSICYLPYNDEPGVALPSSLHTCKSLVTLKIEGMEIIVDVPGTGCLPCLKTLELRNVAYSSEDSLGLLLSCCPVLEDLFIERVEGDNVKALVVVVPSLQRLSLYTEDSCSSDGYVIDTPSLKYFELLDHRDSFSYSIKHMPNLEEAYISILKDLDEFLEAITSVKRLILKVLTNNDEEAMYPAGIVFDQLEHLELCIFNDYWSKLIVRLLNDSPKLRVLSLSVDGCFEAYEWLSNERSPVAKCLLKSLETFEFTGYEGRPEERGFVSFIFKHARRLKSTSILRSSLVQCSVMDVTFVLLSKNYVFN</sequence>
<dbReference type="Gene3D" id="3.80.10.10">
    <property type="entry name" value="Ribonuclease Inhibitor"/>
    <property type="match status" value="1"/>
</dbReference>
<proteinExistence type="predicted"/>
<dbReference type="PANTHER" id="PTHR31900:SF28">
    <property type="entry name" value="FBD DOMAIN-CONTAINING PROTEIN"/>
    <property type="match status" value="1"/>
</dbReference>
<organism evidence="2 3">
    <name type="scientific">Thlaspi arvense</name>
    <name type="common">Field penny-cress</name>
    <dbReference type="NCBI Taxonomy" id="13288"/>
    <lineage>
        <taxon>Eukaryota</taxon>
        <taxon>Viridiplantae</taxon>
        <taxon>Streptophyta</taxon>
        <taxon>Embryophyta</taxon>
        <taxon>Tracheophyta</taxon>
        <taxon>Spermatophyta</taxon>
        <taxon>Magnoliopsida</taxon>
        <taxon>eudicotyledons</taxon>
        <taxon>Gunneridae</taxon>
        <taxon>Pentapetalae</taxon>
        <taxon>rosids</taxon>
        <taxon>malvids</taxon>
        <taxon>Brassicales</taxon>
        <taxon>Brassicaceae</taxon>
        <taxon>Thlaspideae</taxon>
        <taxon>Thlaspi</taxon>
    </lineage>
</organism>
<dbReference type="EMBL" id="OU466862">
    <property type="protein sequence ID" value="CAH2070251.1"/>
    <property type="molecule type" value="Genomic_DNA"/>
</dbReference>
<dbReference type="CDD" id="cd22160">
    <property type="entry name" value="F-box_AtFBL13-like"/>
    <property type="match status" value="1"/>
</dbReference>
<evidence type="ECO:0000259" key="1">
    <source>
        <dbReference type="SMART" id="SM00579"/>
    </source>
</evidence>
<dbReference type="Pfam" id="PF08387">
    <property type="entry name" value="FBD"/>
    <property type="match status" value="1"/>
</dbReference>